<organism evidence="2 3">
    <name type="scientific">Bacillus weihaiensis</name>
    <dbReference type="NCBI Taxonomy" id="1547283"/>
    <lineage>
        <taxon>Bacteria</taxon>
        <taxon>Bacillati</taxon>
        <taxon>Bacillota</taxon>
        <taxon>Bacilli</taxon>
        <taxon>Bacillales</taxon>
        <taxon>Bacillaceae</taxon>
        <taxon>Bacillus</taxon>
    </lineage>
</organism>
<evidence type="ECO:0000313" key="2">
    <source>
        <dbReference type="EMBL" id="APH06592.1"/>
    </source>
</evidence>
<dbReference type="OrthoDB" id="9806359at2"/>
<dbReference type="SUPFAM" id="SSF53448">
    <property type="entry name" value="Nucleotide-diphospho-sugar transferases"/>
    <property type="match status" value="1"/>
</dbReference>
<dbReference type="InterPro" id="IPR051161">
    <property type="entry name" value="Mannose-6P_isomerase_type2"/>
</dbReference>
<proteinExistence type="predicted"/>
<dbReference type="AlphaFoldDB" id="A0A1L3MW88"/>
<dbReference type="PANTHER" id="PTHR46390:SF1">
    <property type="entry name" value="MANNOSE-1-PHOSPHATE GUANYLYLTRANSFERASE"/>
    <property type="match status" value="1"/>
</dbReference>
<dbReference type="RefSeq" id="WP_072581394.1">
    <property type="nucleotide sequence ID" value="NZ_CP016020.1"/>
</dbReference>
<accession>A0A1L3MW88</accession>
<dbReference type="SUPFAM" id="SSF159283">
    <property type="entry name" value="Guanosine diphospho-D-mannose pyrophosphorylase/mannose-6-phosphate isomerase linker domain"/>
    <property type="match status" value="1"/>
</dbReference>
<dbReference type="Pfam" id="PF00483">
    <property type="entry name" value="NTP_transferase"/>
    <property type="match status" value="1"/>
</dbReference>
<dbReference type="STRING" id="1547283.A9C19_18785"/>
<name>A0A1L3MW88_9BACI</name>
<protein>
    <recommendedName>
        <fullName evidence="1">Nucleotidyl transferase domain-containing protein</fullName>
    </recommendedName>
</protein>
<dbReference type="GO" id="GO:0009298">
    <property type="term" value="P:GDP-mannose biosynthetic process"/>
    <property type="evidence" value="ECO:0007669"/>
    <property type="project" value="TreeGrafter"/>
</dbReference>
<evidence type="ECO:0000259" key="1">
    <source>
        <dbReference type="Pfam" id="PF00483"/>
    </source>
</evidence>
<reference evidence="2 3" key="1">
    <citation type="journal article" date="2016" name="Sci. Rep.">
        <title>Complete genome sequence and transcriptomic analysis of a novel marine strain Bacillus weihaiensis reveals the mechanism of brown algae degradation.</title>
        <authorList>
            <person name="Zhu Y."/>
            <person name="Chen P."/>
            <person name="Bao Y."/>
            <person name="Men Y."/>
            <person name="Zeng Y."/>
            <person name="Yang J."/>
            <person name="Sun J."/>
            <person name="Sun Y."/>
        </authorList>
    </citation>
    <scope>NUCLEOTIDE SEQUENCE [LARGE SCALE GENOMIC DNA]</scope>
    <source>
        <strain evidence="2 3">Alg07</strain>
    </source>
</reference>
<dbReference type="InterPro" id="IPR005835">
    <property type="entry name" value="NTP_transferase_dom"/>
</dbReference>
<keyword evidence="3" id="KW-1185">Reference proteome</keyword>
<dbReference type="Proteomes" id="UP000181936">
    <property type="component" value="Chromosome"/>
</dbReference>
<dbReference type="GO" id="GO:0004475">
    <property type="term" value="F:mannose-1-phosphate guanylyltransferase (GTP) activity"/>
    <property type="evidence" value="ECO:0007669"/>
    <property type="project" value="TreeGrafter"/>
</dbReference>
<dbReference type="PANTHER" id="PTHR46390">
    <property type="entry name" value="MANNOSE-1-PHOSPHATE GUANYLYLTRANSFERASE"/>
    <property type="match status" value="1"/>
</dbReference>
<dbReference type="EMBL" id="CP016020">
    <property type="protein sequence ID" value="APH06592.1"/>
    <property type="molecule type" value="Genomic_DNA"/>
</dbReference>
<evidence type="ECO:0000313" key="3">
    <source>
        <dbReference type="Proteomes" id="UP000181936"/>
    </source>
</evidence>
<sequence length="339" mass="38240">MNVLILSGGSGTRLWPLSTEKNPKQYVKIIKDLNGIPESMIQRMCRLLLEKNEMFSSLSIVTEESQVQLLEEQLQSNWKPKLILEPKRRDTFPAIMLAASYLYDIEGISEDEVVCLLPVDSYVNDDFFTSVYELETVIQKTGANIVLMGVKPTSPQEKYGYILPEKMLSTTHNYSSVVNFVEKPGRATAEDLISKGALWNCGVFAVRLGYLLSIMKEKGLPLEYQELRASYEMLPRISFDYEVVEKEDKIAVMSYSGEWKDLGTWDALTEELDEEILGLGYVSKDSLNTHIINELEIPINVIGLSDIVVVGTEEGILIGNKEKISKSKAFTSEMKKNNP</sequence>
<dbReference type="InterPro" id="IPR029044">
    <property type="entry name" value="Nucleotide-diphossugar_trans"/>
</dbReference>
<feature type="domain" description="Nucleotidyl transferase" evidence="1">
    <location>
        <begin position="4"/>
        <end position="271"/>
    </location>
</feature>
<dbReference type="KEGG" id="bwh:A9C19_18785"/>
<gene>
    <name evidence="2" type="ORF">A9C19_18785</name>
</gene>
<dbReference type="Gene3D" id="3.90.550.10">
    <property type="entry name" value="Spore Coat Polysaccharide Biosynthesis Protein SpsA, Chain A"/>
    <property type="match status" value="1"/>
</dbReference>